<dbReference type="KEGG" id="csl:COCSUDRAFT_43473"/>
<dbReference type="GO" id="GO:0008270">
    <property type="term" value="F:zinc ion binding"/>
    <property type="evidence" value="ECO:0007669"/>
    <property type="project" value="UniProtKB-KW"/>
</dbReference>
<dbReference type="SUPFAM" id="SSF144232">
    <property type="entry name" value="HIT/MYND zinc finger-like"/>
    <property type="match status" value="1"/>
</dbReference>
<dbReference type="Pfam" id="PF01753">
    <property type="entry name" value="zf-MYND"/>
    <property type="match status" value="1"/>
</dbReference>
<evidence type="ECO:0000259" key="5">
    <source>
        <dbReference type="PROSITE" id="PS50865"/>
    </source>
</evidence>
<dbReference type="Proteomes" id="UP000007264">
    <property type="component" value="Unassembled WGS sequence"/>
</dbReference>
<accession>I0YRV9</accession>
<keyword evidence="7" id="KW-1185">Reference proteome</keyword>
<evidence type="ECO:0000256" key="2">
    <source>
        <dbReference type="ARBA" id="ARBA00022771"/>
    </source>
</evidence>
<proteinExistence type="predicted"/>
<dbReference type="OrthoDB" id="529269at2759"/>
<dbReference type="RefSeq" id="XP_005645672.1">
    <property type="nucleotide sequence ID" value="XM_005645615.1"/>
</dbReference>
<keyword evidence="3" id="KW-0862">Zinc</keyword>
<comment type="caution">
    <text evidence="6">The sequence shown here is derived from an EMBL/GenBank/DDBJ whole genome shotgun (WGS) entry which is preliminary data.</text>
</comment>
<keyword evidence="1" id="KW-0479">Metal-binding</keyword>
<organism evidence="6 7">
    <name type="scientific">Coccomyxa subellipsoidea (strain C-169)</name>
    <name type="common">Green microalga</name>
    <dbReference type="NCBI Taxonomy" id="574566"/>
    <lineage>
        <taxon>Eukaryota</taxon>
        <taxon>Viridiplantae</taxon>
        <taxon>Chlorophyta</taxon>
        <taxon>core chlorophytes</taxon>
        <taxon>Trebouxiophyceae</taxon>
        <taxon>Trebouxiophyceae incertae sedis</taxon>
        <taxon>Coccomyxaceae</taxon>
        <taxon>Coccomyxa</taxon>
        <taxon>Coccomyxa subellipsoidea</taxon>
    </lineage>
</organism>
<gene>
    <name evidence="6" type="ORF">COCSUDRAFT_43473</name>
</gene>
<dbReference type="AlphaFoldDB" id="I0YRV9"/>
<evidence type="ECO:0000256" key="3">
    <source>
        <dbReference type="ARBA" id="ARBA00022833"/>
    </source>
</evidence>
<name>I0YRV9_COCSC</name>
<protein>
    <recommendedName>
        <fullName evidence="5">MYND-type domain-containing protein</fullName>
    </recommendedName>
</protein>
<sequence>MNLQTNRIKWLLCHQLLLRGSPKNRIVTVSTFLANFKWAKKFRAKMIIWAEQNSQNMGGLTPGQIRSQTETDEFWPSLAVATRFKEAVRRNPAYAQRRLPAFTPQELNRELVHVRCHFCQELHDKLQLCTGCEKAKYCSRDCQQKHWVSKHRNECKAAAKGRS</sequence>
<keyword evidence="2 4" id="KW-0863">Zinc-finger</keyword>
<evidence type="ECO:0000256" key="1">
    <source>
        <dbReference type="ARBA" id="ARBA00022723"/>
    </source>
</evidence>
<reference evidence="6 7" key="1">
    <citation type="journal article" date="2012" name="Genome Biol.">
        <title>The genome of the polar eukaryotic microalga coccomyxa subellipsoidea reveals traits of cold adaptation.</title>
        <authorList>
            <person name="Blanc G."/>
            <person name="Agarkova I."/>
            <person name="Grimwood J."/>
            <person name="Kuo A."/>
            <person name="Brueggeman A."/>
            <person name="Dunigan D."/>
            <person name="Gurnon J."/>
            <person name="Ladunga I."/>
            <person name="Lindquist E."/>
            <person name="Lucas S."/>
            <person name="Pangilinan J."/>
            <person name="Proschold T."/>
            <person name="Salamov A."/>
            <person name="Schmutz J."/>
            <person name="Weeks D."/>
            <person name="Yamada T."/>
            <person name="Claverie J.M."/>
            <person name="Grigoriev I."/>
            <person name="Van Etten J."/>
            <person name="Lomsadze A."/>
            <person name="Borodovsky M."/>
        </authorList>
    </citation>
    <scope>NUCLEOTIDE SEQUENCE [LARGE SCALE GENOMIC DNA]</scope>
    <source>
        <strain evidence="6 7">C-169</strain>
    </source>
</reference>
<dbReference type="GeneID" id="17039110"/>
<feature type="domain" description="MYND-type" evidence="5">
    <location>
        <begin position="116"/>
        <end position="155"/>
    </location>
</feature>
<evidence type="ECO:0000313" key="7">
    <source>
        <dbReference type="Proteomes" id="UP000007264"/>
    </source>
</evidence>
<dbReference type="EMBL" id="AGSI01000013">
    <property type="protein sequence ID" value="EIE21128.1"/>
    <property type="molecule type" value="Genomic_DNA"/>
</dbReference>
<evidence type="ECO:0000313" key="6">
    <source>
        <dbReference type="EMBL" id="EIE21128.1"/>
    </source>
</evidence>
<dbReference type="InterPro" id="IPR002893">
    <property type="entry name" value="Znf_MYND"/>
</dbReference>
<dbReference type="PROSITE" id="PS50865">
    <property type="entry name" value="ZF_MYND_2"/>
    <property type="match status" value="1"/>
</dbReference>
<evidence type="ECO:0000256" key="4">
    <source>
        <dbReference type="PROSITE-ProRule" id="PRU00134"/>
    </source>
</evidence>
<dbReference type="Gene3D" id="6.10.140.2220">
    <property type="match status" value="1"/>
</dbReference>